<sequence>MKLQARIKEAVDMKNGTAPQSVIVEFFGDKEKQLFEVLFYDLDPYREGIRKWDIWELTIKWKSEVFTDEKIGKKSYFTYLICSKAKPVVQMQK</sequence>
<dbReference type="OrthoDB" id="1264964at2"/>
<proteinExistence type="predicted"/>
<dbReference type="KEGG" id="ccas:EIB73_10795"/>
<dbReference type="EMBL" id="CP034159">
    <property type="protein sequence ID" value="AZI33641.1"/>
    <property type="molecule type" value="Genomic_DNA"/>
</dbReference>
<gene>
    <name evidence="1" type="ORF">EIB73_10795</name>
</gene>
<evidence type="ECO:0000313" key="2">
    <source>
        <dbReference type="Proteomes" id="UP000270185"/>
    </source>
</evidence>
<evidence type="ECO:0000313" key="1">
    <source>
        <dbReference type="EMBL" id="AZI33641.1"/>
    </source>
</evidence>
<dbReference type="RefSeq" id="WP_125025282.1">
    <property type="nucleotide sequence ID" value="NZ_CP034159.1"/>
</dbReference>
<keyword evidence="2" id="KW-1185">Reference proteome</keyword>
<dbReference type="Proteomes" id="UP000270185">
    <property type="component" value="Chromosome"/>
</dbReference>
<organism evidence="1 2">
    <name type="scientific">Kaistella carnis</name>
    <dbReference type="NCBI Taxonomy" id="1241979"/>
    <lineage>
        <taxon>Bacteria</taxon>
        <taxon>Pseudomonadati</taxon>
        <taxon>Bacteroidota</taxon>
        <taxon>Flavobacteriia</taxon>
        <taxon>Flavobacteriales</taxon>
        <taxon>Weeksellaceae</taxon>
        <taxon>Chryseobacterium group</taxon>
        <taxon>Kaistella</taxon>
    </lineage>
</organism>
<name>A0A3G8XY20_9FLAO</name>
<accession>A0A3G8XY20</accession>
<protein>
    <submittedName>
        <fullName evidence="1">Uncharacterized protein</fullName>
    </submittedName>
</protein>
<reference evidence="2" key="1">
    <citation type="submission" date="2018-11" db="EMBL/GenBank/DDBJ databases">
        <title>Proposal to divide the Flavobacteriaceae and reorganize its genera based on Amino Acid Identity values calculated from whole genome sequences.</title>
        <authorList>
            <person name="Nicholson A.C."/>
            <person name="Gulvik C.A."/>
            <person name="Whitney A.M."/>
            <person name="Humrighouse B.W."/>
            <person name="Bell M."/>
            <person name="Holmes B."/>
            <person name="Steigerwalt A.G."/>
            <person name="Villarma A."/>
            <person name="Sheth M."/>
            <person name="Batra D."/>
            <person name="Pryor J."/>
            <person name="Bernardet J.-F."/>
            <person name="Hugo C."/>
            <person name="Kampfer P."/>
            <person name="Newman J.D."/>
            <person name="McQuiston J.R."/>
        </authorList>
    </citation>
    <scope>NUCLEOTIDE SEQUENCE [LARGE SCALE GENOMIC DNA]</scope>
    <source>
        <strain evidence="2">G0081</strain>
    </source>
</reference>
<dbReference type="AlphaFoldDB" id="A0A3G8XY20"/>